<dbReference type="EMBL" id="JBHSDJ010000016">
    <property type="protein sequence ID" value="MFC4246739.1"/>
    <property type="molecule type" value="Genomic_DNA"/>
</dbReference>
<keyword evidence="1" id="KW-0175">Coiled coil</keyword>
<organism evidence="4 5">
    <name type="scientific">Natribaculum luteum</name>
    <dbReference type="NCBI Taxonomy" id="1586232"/>
    <lineage>
        <taxon>Archaea</taxon>
        <taxon>Methanobacteriati</taxon>
        <taxon>Methanobacteriota</taxon>
        <taxon>Stenosarchaea group</taxon>
        <taxon>Halobacteria</taxon>
        <taxon>Halobacteriales</taxon>
        <taxon>Natrialbaceae</taxon>
        <taxon>Natribaculum</taxon>
    </lineage>
</organism>
<dbReference type="GeneID" id="71854247"/>
<evidence type="ECO:0000313" key="4">
    <source>
        <dbReference type="EMBL" id="MFC4246739.1"/>
    </source>
</evidence>
<accession>A0ABD5NXC3</accession>
<dbReference type="AlphaFoldDB" id="A0ABD5NXC3"/>
<comment type="caution">
    <text evidence="4">The sequence shown here is derived from an EMBL/GenBank/DDBJ whole genome shotgun (WGS) entry which is preliminary data.</text>
</comment>
<feature type="coiled-coil region" evidence="1">
    <location>
        <begin position="31"/>
        <end position="100"/>
    </location>
</feature>
<sequence>MTDSDALERRLAAVERALVDGDHALTDLPDAAAVADELARLDERLDDLDARVAELEGSTRALRGYVGNVRSADEDVERRADAAIATVDRLERRVAALECATRSSDGPGGDLVSPSCTRAADGSFEGAETLETLEDVDPTRIGTTPDEDAGESVEEGENEGGVLASVRRLLP</sequence>
<feature type="region of interest" description="Disordered" evidence="2">
    <location>
        <begin position="100"/>
        <end position="171"/>
    </location>
</feature>
<name>A0ABD5NXC3_9EURY</name>
<evidence type="ECO:0000256" key="1">
    <source>
        <dbReference type="SAM" id="Coils"/>
    </source>
</evidence>
<proteinExistence type="predicted"/>
<dbReference type="Proteomes" id="UP001595821">
    <property type="component" value="Unassembled WGS sequence"/>
</dbReference>
<evidence type="ECO:0000256" key="2">
    <source>
        <dbReference type="SAM" id="MobiDB-lite"/>
    </source>
</evidence>
<evidence type="ECO:0000259" key="3">
    <source>
        <dbReference type="Pfam" id="PF23991"/>
    </source>
</evidence>
<feature type="compositionally biased region" description="Acidic residues" evidence="2">
    <location>
        <begin position="145"/>
        <end position="158"/>
    </location>
</feature>
<gene>
    <name evidence="4" type="ORF">ACFOZ7_06970</name>
</gene>
<dbReference type="RefSeq" id="WP_246966335.1">
    <property type="nucleotide sequence ID" value="NZ_CP095397.1"/>
</dbReference>
<dbReference type="InterPro" id="IPR055734">
    <property type="entry name" value="DUF7310"/>
</dbReference>
<reference evidence="4 5" key="1">
    <citation type="journal article" date="2014" name="Int. J. Syst. Evol. Microbiol.">
        <title>Complete genome sequence of Corynebacterium casei LMG S-19264T (=DSM 44701T), isolated from a smear-ripened cheese.</title>
        <authorList>
            <consortium name="US DOE Joint Genome Institute (JGI-PGF)"/>
            <person name="Walter F."/>
            <person name="Albersmeier A."/>
            <person name="Kalinowski J."/>
            <person name="Ruckert C."/>
        </authorList>
    </citation>
    <scope>NUCLEOTIDE SEQUENCE [LARGE SCALE GENOMIC DNA]</scope>
    <source>
        <strain evidence="4 5">IBRC-M 10912</strain>
    </source>
</reference>
<feature type="domain" description="DUF7310" evidence="3">
    <location>
        <begin position="7"/>
        <end position="89"/>
    </location>
</feature>
<evidence type="ECO:0000313" key="5">
    <source>
        <dbReference type="Proteomes" id="UP001595821"/>
    </source>
</evidence>
<protein>
    <recommendedName>
        <fullName evidence="3">DUF7310 domain-containing protein</fullName>
    </recommendedName>
</protein>
<dbReference type="Pfam" id="PF23991">
    <property type="entry name" value="DUF7310"/>
    <property type="match status" value="1"/>
</dbReference>